<keyword evidence="3" id="KW-1185">Reference proteome</keyword>
<protein>
    <submittedName>
        <fullName evidence="2">MBL fold metallo-hydrolase</fullName>
    </submittedName>
</protein>
<evidence type="ECO:0000313" key="2">
    <source>
        <dbReference type="EMBL" id="MDQ9171158.1"/>
    </source>
</evidence>
<organism evidence="2 3">
    <name type="scientific">Keguizhuia sedimenti</name>
    <dbReference type="NCBI Taxonomy" id="3064264"/>
    <lineage>
        <taxon>Bacteria</taxon>
        <taxon>Pseudomonadati</taxon>
        <taxon>Pseudomonadota</taxon>
        <taxon>Betaproteobacteria</taxon>
        <taxon>Burkholderiales</taxon>
        <taxon>Oxalobacteraceae</taxon>
        <taxon>Keguizhuia</taxon>
    </lineage>
</organism>
<dbReference type="PROSITE" id="PS51462">
    <property type="entry name" value="NUDIX"/>
    <property type="match status" value="1"/>
</dbReference>
<dbReference type="Gene3D" id="3.90.79.10">
    <property type="entry name" value="Nucleoside Triphosphate Pyrophosphohydrolase"/>
    <property type="match status" value="1"/>
</dbReference>
<dbReference type="Proteomes" id="UP001225596">
    <property type="component" value="Unassembled WGS sequence"/>
</dbReference>
<feature type="domain" description="Nudix hydrolase" evidence="1">
    <location>
        <begin position="7"/>
        <end position="212"/>
    </location>
</feature>
<dbReference type="InterPro" id="IPR036866">
    <property type="entry name" value="RibonucZ/Hydroxyglut_hydro"/>
</dbReference>
<accession>A0ABU1BSB8</accession>
<dbReference type="InterPro" id="IPR000086">
    <property type="entry name" value="NUDIX_hydrolase_dom"/>
</dbReference>
<dbReference type="CDD" id="cd16278">
    <property type="entry name" value="metallo-hydrolase-like_MBL-fold"/>
    <property type="match status" value="1"/>
</dbReference>
<name>A0ABU1BSB8_9BURK</name>
<proteinExistence type="predicted"/>
<dbReference type="CDD" id="cd18870">
    <property type="entry name" value="NUDIX_AcylCoAdiphos_Nudt19"/>
    <property type="match status" value="1"/>
</dbReference>
<dbReference type="InterPro" id="IPR015797">
    <property type="entry name" value="NUDIX_hydrolase-like_dom_sf"/>
</dbReference>
<dbReference type="InterPro" id="IPR041516">
    <property type="entry name" value="LACTB2_WH"/>
</dbReference>
<dbReference type="SUPFAM" id="SSF55811">
    <property type="entry name" value="Nudix"/>
    <property type="match status" value="1"/>
</dbReference>
<gene>
    <name evidence="2" type="ORF">Q8A64_12160</name>
</gene>
<dbReference type="SUPFAM" id="SSF56281">
    <property type="entry name" value="Metallo-hydrolase/oxidoreductase"/>
    <property type="match status" value="1"/>
</dbReference>
<dbReference type="SMART" id="SM00849">
    <property type="entry name" value="Lactamase_B"/>
    <property type="match status" value="1"/>
</dbReference>
<dbReference type="InterPro" id="IPR036388">
    <property type="entry name" value="WH-like_DNA-bd_sf"/>
</dbReference>
<dbReference type="InterPro" id="IPR050662">
    <property type="entry name" value="Sec-metab_biosynth-thioest"/>
</dbReference>
<comment type="caution">
    <text evidence="2">The sequence shown here is derived from an EMBL/GenBank/DDBJ whole genome shotgun (WGS) entry which is preliminary data.</text>
</comment>
<dbReference type="RefSeq" id="WP_338437093.1">
    <property type="nucleotide sequence ID" value="NZ_JAUYVH010000007.1"/>
</dbReference>
<dbReference type="Gene3D" id="3.60.15.10">
    <property type="entry name" value="Ribonuclease Z/Hydroxyacylglutathione hydrolase-like"/>
    <property type="match status" value="1"/>
</dbReference>
<evidence type="ECO:0000259" key="1">
    <source>
        <dbReference type="PROSITE" id="PS51462"/>
    </source>
</evidence>
<dbReference type="PANTHER" id="PTHR23131:SF0">
    <property type="entry name" value="ENDORIBONUCLEASE LACTB2"/>
    <property type="match status" value="1"/>
</dbReference>
<dbReference type="Pfam" id="PF00753">
    <property type="entry name" value="Lactamase_B"/>
    <property type="match status" value="1"/>
</dbReference>
<dbReference type="Gene3D" id="1.10.10.10">
    <property type="entry name" value="Winged helix-like DNA-binding domain superfamily/Winged helix DNA-binding domain"/>
    <property type="match status" value="1"/>
</dbReference>
<dbReference type="Pfam" id="PF17778">
    <property type="entry name" value="WHD_BLACT"/>
    <property type="match status" value="1"/>
</dbReference>
<reference evidence="2 3" key="1">
    <citation type="submission" date="2023-08" db="EMBL/GenBank/DDBJ databases">
        <title>Oxalobacteraceae gen .nov., isolated from river sludge outside the plant.</title>
        <authorList>
            <person name="Zhao S.Y."/>
        </authorList>
    </citation>
    <scope>NUCLEOTIDE SEQUENCE [LARGE SCALE GENOMIC DNA]</scope>
    <source>
        <strain evidence="2 3">R-40</strain>
    </source>
</reference>
<dbReference type="PANTHER" id="PTHR23131">
    <property type="entry name" value="ENDORIBONUCLEASE LACTB2"/>
    <property type="match status" value="1"/>
</dbReference>
<dbReference type="Pfam" id="PF00293">
    <property type="entry name" value="NUDIX"/>
    <property type="match status" value="1"/>
</dbReference>
<sequence>MTQVPLTPRPAATLVLVRDSRNGMEVLMVQRSHRAAFIPGGYVFPGGAVDPEDSDPAFLDCIGGMDDARASSILNLERGGLAFWIAALRECFEEAGLLLAYDGNGKLVGNDSSAAIERVRAEIANGNGNFIALCRNFGLQLALDRMNYFAHWTTQLKAPRRFTTRFFAMVAPGGQTVSHDQTETIHHLWINPSEALERHRSGHMPMAFATSKTLEMLSMFNEADAFIAHVRTIKSPPLLFPRFARSGTSDCILLDDHPAYAEIGKLDRTGAGTFSCEIVPGEVTQISDRVRRLTAPNAGIMTGPGTNTYVLGMEEGFAVIDPGPADDAHMDRLLAMTNGRIRWILVTHTHLDHSSAAARIKECTGARLLGRPANHHEWQDNDFHPDIVLKDGETLEIAGCRLSAVHTPGHASNHVCYFLHDENLLFTGDHIMQGSTVVINPPDGDMAAYIQSLLKIKNLNADYLAPGHGFLMDRPRQVIERLLRHRLGREQKIIESLSRIETGRLWDLVPLAYDDVPEHKHRAASRSLLAHLLKLRAEGRVTESNDAWTLASDTI</sequence>
<evidence type="ECO:0000313" key="3">
    <source>
        <dbReference type="Proteomes" id="UP001225596"/>
    </source>
</evidence>
<dbReference type="InterPro" id="IPR001279">
    <property type="entry name" value="Metallo-B-lactamas"/>
</dbReference>
<dbReference type="EMBL" id="JAUYVH010000007">
    <property type="protein sequence ID" value="MDQ9171158.1"/>
    <property type="molecule type" value="Genomic_DNA"/>
</dbReference>